<dbReference type="Gene3D" id="3.40.390.10">
    <property type="entry name" value="Collagenase (Catalytic Domain)"/>
    <property type="match status" value="1"/>
</dbReference>
<dbReference type="VEuPathDB" id="FungiDB:ASPWEDRAFT_739005"/>
<organism evidence="2 3">
    <name type="scientific">Aspergillus wentii DTO 134E9</name>
    <dbReference type="NCBI Taxonomy" id="1073089"/>
    <lineage>
        <taxon>Eukaryota</taxon>
        <taxon>Fungi</taxon>
        <taxon>Dikarya</taxon>
        <taxon>Ascomycota</taxon>
        <taxon>Pezizomycotina</taxon>
        <taxon>Eurotiomycetes</taxon>
        <taxon>Eurotiomycetidae</taxon>
        <taxon>Eurotiales</taxon>
        <taxon>Aspergillaceae</taxon>
        <taxon>Aspergillus</taxon>
        <taxon>Aspergillus subgen. Cremei</taxon>
    </lineage>
</organism>
<reference evidence="3" key="1">
    <citation type="journal article" date="2017" name="Genome Biol.">
        <title>Comparative genomics reveals high biological diversity and specific adaptations in the industrially and medically important fungal genus Aspergillus.</title>
        <authorList>
            <person name="de Vries R.P."/>
            <person name="Riley R."/>
            <person name="Wiebenga A."/>
            <person name="Aguilar-Osorio G."/>
            <person name="Amillis S."/>
            <person name="Uchima C.A."/>
            <person name="Anderluh G."/>
            <person name="Asadollahi M."/>
            <person name="Askin M."/>
            <person name="Barry K."/>
            <person name="Battaglia E."/>
            <person name="Bayram O."/>
            <person name="Benocci T."/>
            <person name="Braus-Stromeyer S.A."/>
            <person name="Caldana C."/>
            <person name="Canovas D."/>
            <person name="Cerqueira G.C."/>
            <person name="Chen F."/>
            <person name="Chen W."/>
            <person name="Choi C."/>
            <person name="Clum A."/>
            <person name="Dos Santos R.A."/>
            <person name="Damasio A.R."/>
            <person name="Diallinas G."/>
            <person name="Emri T."/>
            <person name="Fekete E."/>
            <person name="Flipphi M."/>
            <person name="Freyberg S."/>
            <person name="Gallo A."/>
            <person name="Gournas C."/>
            <person name="Habgood R."/>
            <person name="Hainaut M."/>
            <person name="Harispe M.L."/>
            <person name="Henrissat B."/>
            <person name="Hilden K.S."/>
            <person name="Hope R."/>
            <person name="Hossain A."/>
            <person name="Karabika E."/>
            <person name="Karaffa L."/>
            <person name="Karanyi Z."/>
            <person name="Krasevec N."/>
            <person name="Kuo A."/>
            <person name="Kusch H."/>
            <person name="LaButti K."/>
            <person name="Lagendijk E.L."/>
            <person name="Lapidus A."/>
            <person name="Levasseur A."/>
            <person name="Lindquist E."/>
            <person name="Lipzen A."/>
            <person name="Logrieco A.F."/>
            <person name="MacCabe A."/>
            <person name="Maekelae M.R."/>
            <person name="Malavazi I."/>
            <person name="Melin P."/>
            <person name="Meyer V."/>
            <person name="Mielnichuk N."/>
            <person name="Miskei M."/>
            <person name="Molnar A.P."/>
            <person name="Mule G."/>
            <person name="Ngan C.Y."/>
            <person name="Orejas M."/>
            <person name="Orosz E."/>
            <person name="Ouedraogo J.P."/>
            <person name="Overkamp K.M."/>
            <person name="Park H.-S."/>
            <person name="Perrone G."/>
            <person name="Piumi F."/>
            <person name="Punt P.J."/>
            <person name="Ram A.F."/>
            <person name="Ramon A."/>
            <person name="Rauscher S."/>
            <person name="Record E."/>
            <person name="Riano-Pachon D.M."/>
            <person name="Robert V."/>
            <person name="Roehrig J."/>
            <person name="Ruller R."/>
            <person name="Salamov A."/>
            <person name="Salih N.S."/>
            <person name="Samson R.A."/>
            <person name="Sandor E."/>
            <person name="Sanguinetti M."/>
            <person name="Schuetze T."/>
            <person name="Sepcic K."/>
            <person name="Shelest E."/>
            <person name="Sherlock G."/>
            <person name="Sophianopoulou V."/>
            <person name="Squina F.M."/>
            <person name="Sun H."/>
            <person name="Susca A."/>
            <person name="Todd R.B."/>
            <person name="Tsang A."/>
            <person name="Unkles S.E."/>
            <person name="van de Wiele N."/>
            <person name="van Rossen-Uffink D."/>
            <person name="Oliveira J.V."/>
            <person name="Vesth T.C."/>
            <person name="Visser J."/>
            <person name="Yu J.-H."/>
            <person name="Zhou M."/>
            <person name="Andersen M.R."/>
            <person name="Archer D.B."/>
            <person name="Baker S.E."/>
            <person name="Benoit I."/>
            <person name="Brakhage A.A."/>
            <person name="Braus G.H."/>
            <person name="Fischer R."/>
            <person name="Frisvad J.C."/>
            <person name="Goldman G.H."/>
            <person name="Houbraken J."/>
            <person name="Oakley B."/>
            <person name="Pocsi I."/>
            <person name="Scazzocchio C."/>
            <person name="Seiboth B."/>
            <person name="vanKuyk P.A."/>
            <person name="Wortman J."/>
            <person name="Dyer P.S."/>
            <person name="Grigoriev I.V."/>
        </authorList>
    </citation>
    <scope>NUCLEOTIDE SEQUENCE [LARGE SCALE GENOMIC DNA]</scope>
    <source>
        <strain evidence="3">DTO 134E9</strain>
    </source>
</reference>
<dbReference type="GO" id="GO:0008237">
    <property type="term" value="F:metallopeptidase activity"/>
    <property type="evidence" value="ECO:0007669"/>
    <property type="project" value="InterPro"/>
</dbReference>
<proteinExistence type="predicted"/>
<dbReference type="GeneID" id="63755241"/>
<evidence type="ECO:0000313" key="3">
    <source>
        <dbReference type="Proteomes" id="UP000184383"/>
    </source>
</evidence>
<dbReference type="RefSeq" id="XP_040691455.1">
    <property type="nucleotide sequence ID" value="XM_040839393.1"/>
</dbReference>
<dbReference type="InterPro" id="IPR024079">
    <property type="entry name" value="MetalloPept_cat_dom_sf"/>
</dbReference>
<accession>A0A1L9RS98</accession>
<keyword evidence="1" id="KW-0732">Signal</keyword>
<keyword evidence="3" id="KW-1185">Reference proteome</keyword>
<name>A0A1L9RS98_ASPWE</name>
<protein>
    <recommendedName>
        <fullName evidence="4">Lysine-specific metallo-endopeptidase domain-containing protein</fullName>
    </recommendedName>
</protein>
<evidence type="ECO:0000256" key="1">
    <source>
        <dbReference type="SAM" id="SignalP"/>
    </source>
</evidence>
<dbReference type="OrthoDB" id="4259138at2759"/>
<dbReference type="EMBL" id="KV878211">
    <property type="protein sequence ID" value="OJJ37779.1"/>
    <property type="molecule type" value="Genomic_DNA"/>
</dbReference>
<gene>
    <name evidence="2" type="ORF">ASPWEDRAFT_739005</name>
</gene>
<dbReference type="Proteomes" id="UP000184383">
    <property type="component" value="Unassembled WGS sequence"/>
</dbReference>
<feature type="chain" id="PRO_5013267880" description="Lysine-specific metallo-endopeptidase domain-containing protein" evidence="1">
    <location>
        <begin position="17"/>
        <end position="363"/>
    </location>
</feature>
<evidence type="ECO:0000313" key="2">
    <source>
        <dbReference type="EMBL" id="OJJ37779.1"/>
    </source>
</evidence>
<sequence length="363" mass="40884">MLVGYCKGWLLPVLLGVVFNSCSVRTADMSDLFRVSSGSDETGNCDAYTDLLDLYLKESKVLSNVLMQAIENYQTDTVVQRLLTSYFGIEYDYKNGEIAKESQESWMSFVTLRMEFHAFGPQGNGIELDGSDEEDPEAVYYPTITDVYATGLDERSPSKTKPYWIQPLGGYVFLGSNVGDNLCDYVEEGRVVVAYTARGVEEITRIQGDDSVTIPAFPDGLLLCPRLMNKEVAPMHSLGDIPYIDIHDNVYLSDILPESSYLFHEVTHLVTTWRLYGGREEKVTDFAYDVLECIQLAAGAREKVRRYYATLNAQSFVYFAMSYWYYLQEWHGRDPITFYAGRAVSSDWMGDSVSDSGSGAKSE</sequence>
<evidence type="ECO:0008006" key="4">
    <source>
        <dbReference type="Google" id="ProtNLM"/>
    </source>
</evidence>
<feature type="signal peptide" evidence="1">
    <location>
        <begin position="1"/>
        <end position="16"/>
    </location>
</feature>
<dbReference type="AlphaFoldDB" id="A0A1L9RS98"/>